<dbReference type="Proteomes" id="UP000094527">
    <property type="component" value="Unassembled WGS sequence"/>
</dbReference>
<keyword evidence="4" id="KW-1185">Reference proteome</keyword>
<organism evidence="3 4">
    <name type="scientific">Orchesella cincta</name>
    <name type="common">Springtail</name>
    <name type="synonym">Podura cincta</name>
    <dbReference type="NCBI Taxonomy" id="48709"/>
    <lineage>
        <taxon>Eukaryota</taxon>
        <taxon>Metazoa</taxon>
        <taxon>Ecdysozoa</taxon>
        <taxon>Arthropoda</taxon>
        <taxon>Hexapoda</taxon>
        <taxon>Collembola</taxon>
        <taxon>Entomobryomorpha</taxon>
        <taxon>Entomobryoidea</taxon>
        <taxon>Orchesellidae</taxon>
        <taxon>Orchesellinae</taxon>
        <taxon>Orchesella</taxon>
    </lineage>
</organism>
<feature type="signal peptide" evidence="2">
    <location>
        <begin position="1"/>
        <end position="23"/>
    </location>
</feature>
<keyword evidence="2" id="KW-0732">Signal</keyword>
<keyword evidence="1" id="KW-0472">Membrane</keyword>
<dbReference type="EMBL" id="LJIJ01000023">
    <property type="protein sequence ID" value="ODN05406.1"/>
    <property type="molecule type" value="Genomic_DNA"/>
</dbReference>
<dbReference type="AlphaFoldDB" id="A0A1D2NKA6"/>
<evidence type="ECO:0000256" key="1">
    <source>
        <dbReference type="SAM" id="Phobius"/>
    </source>
</evidence>
<feature type="chain" id="PRO_5008905668" evidence="2">
    <location>
        <begin position="24"/>
        <end position="176"/>
    </location>
</feature>
<feature type="transmembrane region" description="Helical" evidence="1">
    <location>
        <begin position="87"/>
        <end position="112"/>
    </location>
</feature>
<comment type="caution">
    <text evidence="3">The sequence shown here is derived from an EMBL/GenBank/DDBJ whole genome shotgun (WGS) entry which is preliminary data.</text>
</comment>
<sequence>MSPSGIVWSLLLLSLTLVQMGQCKTVQNTVPSIHGQERRIDNFVEFTDEGDQLAVESTLKGDKSDGKREILDKTGSSGRDCANVQKAILPIIPVIIASVIGLVGSIIIAIIVKTIISFFTQSQDSDGYGQDSGGGWSSSGSGLGFGRRKGFSLFGLENIDYPKLIKRVFTAIEKVY</sequence>
<keyword evidence="1" id="KW-0812">Transmembrane</keyword>
<evidence type="ECO:0000313" key="3">
    <source>
        <dbReference type="EMBL" id="ODN05406.1"/>
    </source>
</evidence>
<keyword evidence="1" id="KW-1133">Transmembrane helix</keyword>
<accession>A0A1D2NKA6</accession>
<protein>
    <submittedName>
        <fullName evidence="3">Uncharacterized protein</fullName>
    </submittedName>
</protein>
<evidence type="ECO:0000256" key="2">
    <source>
        <dbReference type="SAM" id="SignalP"/>
    </source>
</evidence>
<reference evidence="3 4" key="1">
    <citation type="journal article" date="2016" name="Genome Biol. Evol.">
        <title>Gene Family Evolution Reflects Adaptation to Soil Environmental Stressors in the Genome of the Collembolan Orchesella cincta.</title>
        <authorList>
            <person name="Faddeeva-Vakhrusheva A."/>
            <person name="Derks M.F."/>
            <person name="Anvar S.Y."/>
            <person name="Agamennone V."/>
            <person name="Suring W."/>
            <person name="Smit S."/>
            <person name="van Straalen N.M."/>
            <person name="Roelofs D."/>
        </authorList>
    </citation>
    <scope>NUCLEOTIDE SEQUENCE [LARGE SCALE GENOMIC DNA]</scope>
    <source>
        <tissue evidence="3">Mixed pool</tissue>
    </source>
</reference>
<proteinExistence type="predicted"/>
<name>A0A1D2NKA6_ORCCI</name>
<gene>
    <name evidence="3" type="ORF">Ocin01_01259</name>
</gene>
<evidence type="ECO:0000313" key="4">
    <source>
        <dbReference type="Proteomes" id="UP000094527"/>
    </source>
</evidence>